<dbReference type="NCBIfam" id="NF047646">
    <property type="entry name" value="REP_Tyr_transpos"/>
    <property type="match status" value="1"/>
</dbReference>
<dbReference type="PANTHER" id="PTHR36966">
    <property type="entry name" value="REP-ASSOCIATED TYROSINE TRANSPOSASE"/>
    <property type="match status" value="1"/>
</dbReference>
<evidence type="ECO:0000313" key="3">
    <source>
        <dbReference type="Proteomes" id="UP000283387"/>
    </source>
</evidence>
<dbReference type="InterPro" id="IPR002686">
    <property type="entry name" value="Transposase_17"/>
</dbReference>
<evidence type="ECO:0000259" key="1">
    <source>
        <dbReference type="SMART" id="SM01321"/>
    </source>
</evidence>
<reference evidence="2 3" key="1">
    <citation type="submission" date="2018-09" db="EMBL/GenBank/DDBJ databases">
        <title>Genomic Encyclopedia of Archaeal and Bacterial Type Strains, Phase II (KMG-II): from individual species to whole genera.</title>
        <authorList>
            <person name="Goeker M."/>
        </authorList>
    </citation>
    <scope>NUCLEOTIDE SEQUENCE [LARGE SCALE GENOMIC DNA]</scope>
    <source>
        <strain evidence="2 3">DSM 27148</strain>
    </source>
</reference>
<dbReference type="PANTHER" id="PTHR36966:SF1">
    <property type="entry name" value="REP-ASSOCIATED TYROSINE TRANSPOSASE"/>
    <property type="match status" value="1"/>
</dbReference>
<dbReference type="OrthoDB" id="9788881at2"/>
<dbReference type="InterPro" id="IPR036515">
    <property type="entry name" value="Transposase_17_sf"/>
</dbReference>
<gene>
    <name evidence="2" type="ORF">BC643_3798</name>
</gene>
<keyword evidence="3" id="KW-1185">Reference proteome</keyword>
<dbReference type="Pfam" id="PF01797">
    <property type="entry name" value="Y1_Tnp"/>
    <property type="match status" value="1"/>
</dbReference>
<accession>A0A419VX33</accession>
<organism evidence="2 3">
    <name type="scientific">Mangrovibacterium diazotrophicum</name>
    <dbReference type="NCBI Taxonomy" id="1261403"/>
    <lineage>
        <taxon>Bacteria</taxon>
        <taxon>Pseudomonadati</taxon>
        <taxon>Bacteroidota</taxon>
        <taxon>Bacteroidia</taxon>
        <taxon>Marinilabiliales</taxon>
        <taxon>Prolixibacteraceae</taxon>
        <taxon>Mangrovibacterium</taxon>
    </lineage>
</organism>
<protein>
    <submittedName>
        <fullName evidence="2">REP element-mobilizing transposase RayT</fullName>
    </submittedName>
</protein>
<dbReference type="Proteomes" id="UP000283387">
    <property type="component" value="Unassembled WGS sequence"/>
</dbReference>
<sequence>MGQKNKITTGNIYFLTLTVVEWIDIFTRPVCKHLVIDSLNYCISNKELIVYAWCLMSNHLHLIAGTKNDEHLSNIIRDFKKYTNKALIEVIQHPTESRRNWMLNQFWYAGKNNKKIKNYKVWQDGSDAKEIHMREFLEQKLNYIHQNPVKAEIVARPEDYLYSSARDYAGEKGLVEVQFI</sequence>
<dbReference type="GO" id="GO:0006313">
    <property type="term" value="P:DNA transposition"/>
    <property type="evidence" value="ECO:0007669"/>
    <property type="project" value="InterPro"/>
</dbReference>
<dbReference type="Gene3D" id="3.30.70.1290">
    <property type="entry name" value="Transposase IS200-like"/>
    <property type="match status" value="1"/>
</dbReference>
<feature type="domain" description="Transposase IS200-like" evidence="1">
    <location>
        <begin position="8"/>
        <end position="147"/>
    </location>
</feature>
<dbReference type="GO" id="GO:0043565">
    <property type="term" value="F:sequence-specific DNA binding"/>
    <property type="evidence" value="ECO:0007669"/>
    <property type="project" value="TreeGrafter"/>
</dbReference>
<dbReference type="InterPro" id="IPR052715">
    <property type="entry name" value="RAYT_transposase"/>
</dbReference>
<comment type="caution">
    <text evidence="2">The sequence shown here is derived from an EMBL/GenBank/DDBJ whole genome shotgun (WGS) entry which is preliminary data.</text>
</comment>
<dbReference type="AlphaFoldDB" id="A0A419VX33"/>
<proteinExistence type="predicted"/>
<name>A0A419VX33_9BACT</name>
<dbReference type="RefSeq" id="WP_120274814.1">
    <property type="nucleotide sequence ID" value="NZ_RAPN01000003.1"/>
</dbReference>
<dbReference type="GO" id="GO:0004803">
    <property type="term" value="F:transposase activity"/>
    <property type="evidence" value="ECO:0007669"/>
    <property type="project" value="InterPro"/>
</dbReference>
<dbReference type="EMBL" id="RAPN01000003">
    <property type="protein sequence ID" value="RKD87791.1"/>
    <property type="molecule type" value="Genomic_DNA"/>
</dbReference>
<evidence type="ECO:0000313" key="2">
    <source>
        <dbReference type="EMBL" id="RKD87791.1"/>
    </source>
</evidence>
<dbReference type="SMART" id="SM01321">
    <property type="entry name" value="Y1_Tnp"/>
    <property type="match status" value="1"/>
</dbReference>
<dbReference type="SUPFAM" id="SSF143422">
    <property type="entry name" value="Transposase IS200-like"/>
    <property type="match status" value="1"/>
</dbReference>